<name>A0A371HR62_MUCPR</name>
<dbReference type="Gene3D" id="3.30.420.10">
    <property type="entry name" value="Ribonuclease H-like superfamily/Ribonuclease H"/>
    <property type="match status" value="1"/>
</dbReference>
<comment type="caution">
    <text evidence="1">The sequence shown here is derived from an EMBL/GenBank/DDBJ whole genome shotgun (WGS) entry which is preliminary data.</text>
</comment>
<gene>
    <name evidence="1" type="ORF">CR513_10918</name>
</gene>
<evidence type="ECO:0000313" key="2">
    <source>
        <dbReference type="Proteomes" id="UP000257109"/>
    </source>
</evidence>
<dbReference type="GO" id="GO:0003676">
    <property type="term" value="F:nucleic acid binding"/>
    <property type="evidence" value="ECO:0007669"/>
    <property type="project" value="InterPro"/>
</dbReference>
<dbReference type="OrthoDB" id="1739513at2759"/>
<reference evidence="1" key="1">
    <citation type="submission" date="2018-05" db="EMBL/GenBank/DDBJ databases">
        <title>Draft genome of Mucuna pruriens seed.</title>
        <authorList>
            <person name="Nnadi N.E."/>
            <person name="Vos R."/>
            <person name="Hasami M.H."/>
            <person name="Devisetty U.K."/>
            <person name="Aguiy J.C."/>
        </authorList>
    </citation>
    <scope>NUCLEOTIDE SEQUENCE [LARGE SCALE GENOMIC DNA]</scope>
    <source>
        <strain evidence="1">JCA_2017</strain>
    </source>
</reference>
<dbReference type="InterPro" id="IPR036397">
    <property type="entry name" value="RNaseH_sf"/>
</dbReference>
<dbReference type="Proteomes" id="UP000257109">
    <property type="component" value="Unassembled WGS sequence"/>
</dbReference>
<dbReference type="PANTHER" id="PTHR48475">
    <property type="entry name" value="RIBONUCLEASE H"/>
    <property type="match status" value="1"/>
</dbReference>
<sequence length="72" mass="8306">MVHVMLPYALHTYHTSIRTSTRATPYSLVYGTKSILPVEVGIPSLRVLAEVELEEVEWIQQRLNQLNLIEEK</sequence>
<feature type="non-terminal residue" evidence="1">
    <location>
        <position position="1"/>
    </location>
</feature>
<organism evidence="1 2">
    <name type="scientific">Mucuna pruriens</name>
    <name type="common">Velvet bean</name>
    <name type="synonym">Dolichos pruriens</name>
    <dbReference type="NCBI Taxonomy" id="157652"/>
    <lineage>
        <taxon>Eukaryota</taxon>
        <taxon>Viridiplantae</taxon>
        <taxon>Streptophyta</taxon>
        <taxon>Embryophyta</taxon>
        <taxon>Tracheophyta</taxon>
        <taxon>Spermatophyta</taxon>
        <taxon>Magnoliopsida</taxon>
        <taxon>eudicotyledons</taxon>
        <taxon>Gunneridae</taxon>
        <taxon>Pentapetalae</taxon>
        <taxon>rosids</taxon>
        <taxon>fabids</taxon>
        <taxon>Fabales</taxon>
        <taxon>Fabaceae</taxon>
        <taxon>Papilionoideae</taxon>
        <taxon>50 kb inversion clade</taxon>
        <taxon>NPAAA clade</taxon>
        <taxon>indigoferoid/millettioid clade</taxon>
        <taxon>Phaseoleae</taxon>
        <taxon>Mucuna</taxon>
    </lineage>
</organism>
<keyword evidence="2" id="KW-1185">Reference proteome</keyword>
<evidence type="ECO:0000313" key="1">
    <source>
        <dbReference type="EMBL" id="RDY05278.1"/>
    </source>
</evidence>
<dbReference type="AlphaFoldDB" id="A0A371HR62"/>
<protein>
    <submittedName>
        <fullName evidence="1">Uncharacterized protein</fullName>
    </submittedName>
</protein>
<dbReference type="PANTHER" id="PTHR48475:SF1">
    <property type="entry name" value="RNASE H TYPE-1 DOMAIN-CONTAINING PROTEIN"/>
    <property type="match status" value="1"/>
</dbReference>
<proteinExistence type="predicted"/>
<accession>A0A371HR62</accession>
<dbReference type="EMBL" id="QJKJ01001916">
    <property type="protein sequence ID" value="RDY05278.1"/>
    <property type="molecule type" value="Genomic_DNA"/>
</dbReference>